<proteinExistence type="predicted"/>
<comment type="caution">
    <text evidence="2">The sequence shown here is derived from an EMBL/GenBank/DDBJ whole genome shotgun (WGS) entry which is preliminary data.</text>
</comment>
<keyword evidence="3" id="KW-1185">Reference proteome</keyword>
<accession>A0A176W662</accession>
<gene>
    <name evidence="2" type="ORF">AXG93_3410s1040</name>
</gene>
<name>A0A176W662_MARPO</name>
<dbReference type="Proteomes" id="UP000077202">
    <property type="component" value="Unassembled WGS sequence"/>
</dbReference>
<sequence>MDPRPPSRMPHTNADTGCRVDAGLGASEMKLLLMASEIPNTKAEVNYGFIRETSDSFSVGSRISQNVITENRFELSSSVDADSVVDGLLDLSTTSFVETARHRLAACS</sequence>
<protein>
    <submittedName>
        <fullName evidence="2">Uncharacterized protein</fullName>
    </submittedName>
</protein>
<organism evidence="2 3">
    <name type="scientific">Marchantia polymorpha subsp. ruderalis</name>
    <dbReference type="NCBI Taxonomy" id="1480154"/>
    <lineage>
        <taxon>Eukaryota</taxon>
        <taxon>Viridiplantae</taxon>
        <taxon>Streptophyta</taxon>
        <taxon>Embryophyta</taxon>
        <taxon>Marchantiophyta</taxon>
        <taxon>Marchantiopsida</taxon>
        <taxon>Marchantiidae</taxon>
        <taxon>Marchantiales</taxon>
        <taxon>Marchantiaceae</taxon>
        <taxon>Marchantia</taxon>
    </lineage>
</organism>
<evidence type="ECO:0000313" key="3">
    <source>
        <dbReference type="Proteomes" id="UP000077202"/>
    </source>
</evidence>
<evidence type="ECO:0000256" key="1">
    <source>
        <dbReference type="SAM" id="MobiDB-lite"/>
    </source>
</evidence>
<dbReference type="EMBL" id="LVLJ01001777">
    <property type="protein sequence ID" value="OAE28061.1"/>
    <property type="molecule type" value="Genomic_DNA"/>
</dbReference>
<reference evidence="2" key="1">
    <citation type="submission" date="2016-03" db="EMBL/GenBank/DDBJ databases">
        <title>Mechanisms controlling the formation of the plant cell surface in tip-growing cells are functionally conserved among land plants.</title>
        <authorList>
            <person name="Honkanen S."/>
            <person name="Jones V.A."/>
            <person name="Morieri G."/>
            <person name="Champion C."/>
            <person name="Hetherington A.J."/>
            <person name="Kelly S."/>
            <person name="Saint-Marcoux D."/>
            <person name="Proust H."/>
            <person name="Prescott H."/>
            <person name="Dolan L."/>
        </authorList>
    </citation>
    <scope>NUCLEOTIDE SEQUENCE [LARGE SCALE GENOMIC DNA]</scope>
    <source>
        <tissue evidence="2">Whole gametophyte</tissue>
    </source>
</reference>
<feature type="region of interest" description="Disordered" evidence="1">
    <location>
        <begin position="1"/>
        <end position="20"/>
    </location>
</feature>
<evidence type="ECO:0000313" key="2">
    <source>
        <dbReference type="EMBL" id="OAE28061.1"/>
    </source>
</evidence>
<dbReference type="AlphaFoldDB" id="A0A176W662"/>